<feature type="domain" description="Glycosyltransferase subfamily 4-like N-terminal" evidence="2">
    <location>
        <begin position="54"/>
        <end position="175"/>
    </location>
</feature>
<dbReference type="InterPro" id="IPR050194">
    <property type="entry name" value="Glycosyltransferase_grp1"/>
</dbReference>
<evidence type="ECO:0000313" key="3">
    <source>
        <dbReference type="EMBL" id="AUN99179.1"/>
    </source>
</evidence>
<protein>
    <submittedName>
        <fullName evidence="3">Uncharacterized protein</fullName>
    </submittedName>
</protein>
<dbReference type="Pfam" id="PF13439">
    <property type="entry name" value="Glyco_transf_4"/>
    <property type="match status" value="1"/>
</dbReference>
<evidence type="ECO:0000259" key="1">
    <source>
        <dbReference type="Pfam" id="PF00534"/>
    </source>
</evidence>
<evidence type="ECO:0000313" key="4">
    <source>
        <dbReference type="Proteomes" id="UP000235584"/>
    </source>
</evidence>
<dbReference type="RefSeq" id="WP_102244470.1">
    <property type="nucleotide sequence ID" value="NZ_CP025704.1"/>
</dbReference>
<dbReference type="PANTHER" id="PTHR45947:SF3">
    <property type="entry name" value="SULFOQUINOVOSYL TRANSFERASE SQD2"/>
    <property type="match status" value="1"/>
</dbReference>
<dbReference type="OrthoDB" id="9802525at2"/>
<organism evidence="3 4">
    <name type="scientific">Bacteriovorax stolpii</name>
    <name type="common">Bdellovibrio stolpii</name>
    <dbReference type="NCBI Taxonomy" id="960"/>
    <lineage>
        <taxon>Bacteria</taxon>
        <taxon>Pseudomonadati</taxon>
        <taxon>Bdellovibrionota</taxon>
        <taxon>Bacteriovoracia</taxon>
        <taxon>Bacteriovoracales</taxon>
        <taxon>Bacteriovoracaceae</taxon>
        <taxon>Bacteriovorax</taxon>
    </lineage>
</organism>
<dbReference type="Gene3D" id="3.40.50.2000">
    <property type="entry name" value="Glycogen Phosphorylase B"/>
    <property type="match status" value="2"/>
</dbReference>
<dbReference type="KEGG" id="bsto:C0V70_13920"/>
<keyword evidence="4" id="KW-1185">Reference proteome</keyword>
<gene>
    <name evidence="3" type="ORF">C0V70_13920</name>
</gene>
<dbReference type="InterPro" id="IPR001296">
    <property type="entry name" value="Glyco_trans_1"/>
</dbReference>
<dbReference type="AlphaFoldDB" id="A0A2K9NUI4"/>
<dbReference type="Pfam" id="PF00534">
    <property type="entry name" value="Glycos_transf_1"/>
    <property type="match status" value="1"/>
</dbReference>
<reference evidence="3 4" key="1">
    <citation type="submission" date="2018-01" db="EMBL/GenBank/DDBJ databases">
        <title>Complete genome sequence of Bacteriovorax stolpii DSM12778.</title>
        <authorList>
            <person name="Tang B."/>
            <person name="Chang J."/>
        </authorList>
    </citation>
    <scope>NUCLEOTIDE SEQUENCE [LARGE SCALE GENOMIC DNA]</scope>
    <source>
        <strain evidence="3 4">DSM 12778</strain>
    </source>
</reference>
<dbReference type="PANTHER" id="PTHR45947">
    <property type="entry name" value="SULFOQUINOVOSYL TRANSFERASE SQD2"/>
    <property type="match status" value="1"/>
</dbReference>
<dbReference type="Proteomes" id="UP000235584">
    <property type="component" value="Chromosome"/>
</dbReference>
<dbReference type="CDD" id="cd03801">
    <property type="entry name" value="GT4_PimA-like"/>
    <property type="match status" value="1"/>
</dbReference>
<evidence type="ECO:0000259" key="2">
    <source>
        <dbReference type="Pfam" id="PF13439"/>
    </source>
</evidence>
<accession>A0A2K9NUI4</accession>
<dbReference type="EMBL" id="CP025704">
    <property type="protein sequence ID" value="AUN99179.1"/>
    <property type="molecule type" value="Genomic_DNA"/>
</dbReference>
<dbReference type="GO" id="GO:0016757">
    <property type="term" value="F:glycosyltransferase activity"/>
    <property type="evidence" value="ECO:0007669"/>
    <property type="project" value="InterPro"/>
</dbReference>
<name>A0A2K9NUI4_BACTC</name>
<feature type="domain" description="Glycosyl transferase family 1" evidence="1">
    <location>
        <begin position="186"/>
        <end position="337"/>
    </location>
</feature>
<proteinExistence type="predicted"/>
<dbReference type="InterPro" id="IPR028098">
    <property type="entry name" value="Glyco_trans_4-like_N"/>
</dbReference>
<sequence>MNSKPKAYRPVLVLAPGVLAGAEKVVLTGLAALSSIGLNPLMVIIRETRIPHLAHDFEKMIPSHIDYRIIDSTKALDIELPKRLRESLQDQTLPLVLHSHGFKALIACYMSKGKHPHIHTHHGNTAHTFKVRIYEKIAMMTMKSCRVVVAVSYKMKDELEKSLRPFNRIVVIENMLSLKNAAKIRSERKNLVAQSEIIKLIYVGRISPEKGLLPFLTAWSMTPERKRFHLTVLGDGVDRAKAEAFARDNGLLEQMTFHGFVSDPSSYFTSPDVLIMPSLREGLPMTLIEALASGLPVIANNVGAIASMVTHNHNGFFADDFSPESWVKVLRETLQNVSGWKKQAESEAQGIEERFSADSWAQKTRELYQKEINS</sequence>
<dbReference type="SUPFAM" id="SSF53756">
    <property type="entry name" value="UDP-Glycosyltransferase/glycogen phosphorylase"/>
    <property type="match status" value="1"/>
</dbReference>